<dbReference type="PROSITE" id="PS51318">
    <property type="entry name" value="TAT"/>
    <property type="match status" value="1"/>
</dbReference>
<feature type="domain" description="Xylose isomerase-like TIM barrel" evidence="1">
    <location>
        <begin position="57"/>
        <end position="289"/>
    </location>
</feature>
<dbReference type="InterPro" id="IPR036237">
    <property type="entry name" value="Xyl_isomerase-like_sf"/>
</dbReference>
<protein>
    <submittedName>
        <fullName evidence="2">Xylose isomerase-like TIM barrel</fullName>
    </submittedName>
</protein>
<keyword evidence="2" id="KW-0413">Isomerase</keyword>
<sequence>MNTSRREFLSLAAAAGMTALNPLPEGLLAEESAKPKTRFAAFTKQLQNLSFEQLAHEVNEIGLDGIEAPVRPGGHVLPERVEEELPQMAEALAKYNRDIMILTSGINSVDDPYAERVLRTAKQLGIPQFRLAYYRYDKSQPLDKTLAEVKAKLTDLSAMCGEIGIQGIYQNHSGSQFVGSTIWDIHSVVKDLPQESIGLAFDIRHAVVEAGLSWPILYRRAKERIAAIYVKDFVWDGPKVVNVPLGSGHVNSQFFNMLADDGYDGPFSLHVEYFEKVPASEATKVGRAFFHDLAKLKNWWEQANS</sequence>
<dbReference type="GO" id="GO:0016853">
    <property type="term" value="F:isomerase activity"/>
    <property type="evidence" value="ECO:0007669"/>
    <property type="project" value="UniProtKB-KW"/>
</dbReference>
<keyword evidence="3" id="KW-1185">Reference proteome</keyword>
<dbReference type="Gene3D" id="3.20.20.150">
    <property type="entry name" value="Divalent-metal-dependent TIM barrel enzymes"/>
    <property type="match status" value="1"/>
</dbReference>
<evidence type="ECO:0000313" key="3">
    <source>
        <dbReference type="Proteomes" id="UP000319976"/>
    </source>
</evidence>
<dbReference type="InterPro" id="IPR013022">
    <property type="entry name" value="Xyl_isomerase-like_TIM-brl"/>
</dbReference>
<dbReference type="OrthoDB" id="248282at2"/>
<dbReference type="Proteomes" id="UP000319976">
    <property type="component" value="Chromosome"/>
</dbReference>
<dbReference type="InterPro" id="IPR006311">
    <property type="entry name" value="TAT_signal"/>
</dbReference>
<dbReference type="AlphaFoldDB" id="A0A517T545"/>
<proteinExistence type="predicted"/>
<evidence type="ECO:0000259" key="1">
    <source>
        <dbReference type="Pfam" id="PF01261"/>
    </source>
</evidence>
<evidence type="ECO:0000313" key="2">
    <source>
        <dbReference type="EMBL" id="QDT63489.1"/>
    </source>
</evidence>
<name>A0A517T545_9PLAN</name>
<dbReference type="KEGG" id="chya:V22_07110"/>
<dbReference type="Pfam" id="PF01261">
    <property type="entry name" value="AP_endonuc_2"/>
    <property type="match status" value="1"/>
</dbReference>
<accession>A0A517T545</accession>
<organism evidence="2 3">
    <name type="scientific">Calycomorphotria hydatis</name>
    <dbReference type="NCBI Taxonomy" id="2528027"/>
    <lineage>
        <taxon>Bacteria</taxon>
        <taxon>Pseudomonadati</taxon>
        <taxon>Planctomycetota</taxon>
        <taxon>Planctomycetia</taxon>
        <taxon>Planctomycetales</taxon>
        <taxon>Planctomycetaceae</taxon>
        <taxon>Calycomorphotria</taxon>
    </lineage>
</organism>
<dbReference type="SUPFAM" id="SSF51658">
    <property type="entry name" value="Xylose isomerase-like"/>
    <property type="match status" value="1"/>
</dbReference>
<gene>
    <name evidence="2" type="ORF">V22_07110</name>
</gene>
<dbReference type="EMBL" id="CP036316">
    <property type="protein sequence ID" value="QDT63489.1"/>
    <property type="molecule type" value="Genomic_DNA"/>
</dbReference>
<dbReference type="RefSeq" id="WP_145259849.1">
    <property type="nucleotide sequence ID" value="NZ_CP036316.1"/>
</dbReference>
<dbReference type="InterPro" id="IPR050312">
    <property type="entry name" value="IolE/XylAMocC-like"/>
</dbReference>
<dbReference type="PANTHER" id="PTHR12110">
    <property type="entry name" value="HYDROXYPYRUVATE ISOMERASE"/>
    <property type="match status" value="1"/>
</dbReference>
<reference evidence="2 3" key="1">
    <citation type="submission" date="2019-02" db="EMBL/GenBank/DDBJ databases">
        <title>Deep-cultivation of Planctomycetes and their phenomic and genomic characterization uncovers novel biology.</title>
        <authorList>
            <person name="Wiegand S."/>
            <person name="Jogler M."/>
            <person name="Boedeker C."/>
            <person name="Pinto D."/>
            <person name="Vollmers J."/>
            <person name="Rivas-Marin E."/>
            <person name="Kohn T."/>
            <person name="Peeters S.H."/>
            <person name="Heuer A."/>
            <person name="Rast P."/>
            <person name="Oberbeckmann S."/>
            <person name="Bunk B."/>
            <person name="Jeske O."/>
            <person name="Meyerdierks A."/>
            <person name="Storesund J.E."/>
            <person name="Kallscheuer N."/>
            <person name="Luecker S."/>
            <person name="Lage O.M."/>
            <person name="Pohl T."/>
            <person name="Merkel B.J."/>
            <person name="Hornburger P."/>
            <person name="Mueller R.-W."/>
            <person name="Bruemmer F."/>
            <person name="Labrenz M."/>
            <person name="Spormann A.M."/>
            <person name="Op den Camp H."/>
            <person name="Overmann J."/>
            <person name="Amann R."/>
            <person name="Jetten M.S.M."/>
            <person name="Mascher T."/>
            <person name="Medema M.H."/>
            <person name="Devos D.P."/>
            <person name="Kaster A.-K."/>
            <person name="Ovreas L."/>
            <person name="Rohde M."/>
            <person name="Galperin M.Y."/>
            <person name="Jogler C."/>
        </authorList>
    </citation>
    <scope>NUCLEOTIDE SEQUENCE [LARGE SCALE GENOMIC DNA]</scope>
    <source>
        <strain evidence="2 3">V22</strain>
    </source>
</reference>